<dbReference type="PANTHER" id="PTHR30336">
    <property type="entry name" value="INNER MEMBRANE PROTEIN, PROBABLE PERMEASE"/>
    <property type="match status" value="1"/>
</dbReference>
<dbReference type="AlphaFoldDB" id="A0A6S6PR34"/>
<dbReference type="Pfam" id="PF02698">
    <property type="entry name" value="DUF218"/>
    <property type="match status" value="1"/>
</dbReference>
<dbReference type="InterPro" id="IPR003848">
    <property type="entry name" value="DUF218"/>
</dbReference>
<dbReference type="EMBL" id="AP023326">
    <property type="protein sequence ID" value="BCI67564.1"/>
    <property type="molecule type" value="Genomic_DNA"/>
</dbReference>
<dbReference type="CDD" id="cd06259">
    <property type="entry name" value="YdcF-like"/>
    <property type="match status" value="1"/>
</dbReference>
<sequence>MLPVIVFGAALYPDGSPRPALLARVRAALGFGAQHSDSLYVLTGGVPQAGWTEADVMADLLLSAGVSEEAILREDGSADTCDSAIACTKLLRARGYGGPVAVVTSDFHMMRCVAMLRALGWITVSVPAPSRTDLSRRRRLWVHLREYPATVWDVLLVLIWRFRQ</sequence>
<dbReference type="RefSeq" id="WP_099348220.1">
    <property type="nucleotide sequence ID" value="NZ_AP023326.1"/>
</dbReference>
<dbReference type="GO" id="GO:0005886">
    <property type="term" value="C:plasma membrane"/>
    <property type="evidence" value="ECO:0007669"/>
    <property type="project" value="TreeGrafter"/>
</dbReference>
<gene>
    <name evidence="2" type="ORF">AAJCM20276_21880</name>
</gene>
<dbReference type="Proteomes" id="UP000515220">
    <property type="component" value="Chromosome"/>
</dbReference>
<reference evidence="2 3" key="1">
    <citation type="submission" date="2020-07" db="EMBL/GenBank/DDBJ databases">
        <title>Complete Genome Sequence of an acetic acid bacterium, Acetobacter aceti JCM20276.</title>
        <authorList>
            <person name="Hirose Y."/>
            <person name="Mihara H."/>
        </authorList>
    </citation>
    <scope>NUCLEOTIDE SEQUENCE [LARGE SCALE GENOMIC DNA]</scope>
    <source>
        <strain evidence="2 3">JCM20276</strain>
    </source>
</reference>
<proteinExistence type="predicted"/>
<dbReference type="Gene3D" id="3.40.50.620">
    <property type="entry name" value="HUPs"/>
    <property type="match status" value="1"/>
</dbReference>
<protein>
    <recommendedName>
        <fullName evidence="1">DUF218 domain-containing protein</fullName>
    </recommendedName>
</protein>
<dbReference type="PANTHER" id="PTHR30336:SF20">
    <property type="entry name" value="DUF218 DOMAIN-CONTAINING PROTEIN"/>
    <property type="match status" value="1"/>
</dbReference>
<organism evidence="2 3">
    <name type="scientific">Acetobacter aceti</name>
    <dbReference type="NCBI Taxonomy" id="435"/>
    <lineage>
        <taxon>Bacteria</taxon>
        <taxon>Pseudomonadati</taxon>
        <taxon>Pseudomonadota</taxon>
        <taxon>Alphaproteobacteria</taxon>
        <taxon>Acetobacterales</taxon>
        <taxon>Acetobacteraceae</taxon>
        <taxon>Acetobacter</taxon>
        <taxon>Acetobacter subgen. Acetobacter</taxon>
    </lineage>
</organism>
<name>A0A6S6PR34_ACEAC</name>
<feature type="domain" description="DUF218" evidence="1">
    <location>
        <begin position="4"/>
        <end position="147"/>
    </location>
</feature>
<evidence type="ECO:0000313" key="3">
    <source>
        <dbReference type="Proteomes" id="UP000515220"/>
    </source>
</evidence>
<evidence type="ECO:0000313" key="2">
    <source>
        <dbReference type="EMBL" id="BCI67564.1"/>
    </source>
</evidence>
<dbReference type="InterPro" id="IPR014729">
    <property type="entry name" value="Rossmann-like_a/b/a_fold"/>
</dbReference>
<dbReference type="InterPro" id="IPR051599">
    <property type="entry name" value="Cell_Envelope_Assoc"/>
</dbReference>
<evidence type="ECO:0000259" key="1">
    <source>
        <dbReference type="Pfam" id="PF02698"/>
    </source>
</evidence>
<accession>A0A6S6PR34</accession>